<dbReference type="Gene3D" id="3.40.630.30">
    <property type="match status" value="1"/>
</dbReference>
<dbReference type="Gene3D" id="3.30.460.10">
    <property type="entry name" value="Beta Polymerase, domain 2"/>
    <property type="match status" value="1"/>
</dbReference>
<gene>
    <name evidence="2" type="primary">grpB</name>
    <name evidence="2" type="ORF">Lsha_2291</name>
</gene>
<dbReference type="PANTHER" id="PTHR34822">
    <property type="entry name" value="GRPB DOMAIN PROTEIN (AFU_ORTHOLOGUE AFUA_1G01530)"/>
    <property type="match status" value="1"/>
</dbReference>
<dbReference type="RefSeq" id="WP_018577865.1">
    <property type="nucleotide sequence ID" value="NZ_KB892415.1"/>
</dbReference>
<feature type="domain" description="N-acetyltransferase" evidence="1">
    <location>
        <begin position="318"/>
        <end position="448"/>
    </location>
</feature>
<sequence length="448" mass="51536">MNVANSYKVQLIPYDIRWPNLFEDEAKRIQKVLGTSLAAIYHIGSTSIPHMPAKPVIDMMLVIDNLDETGFIREQLSQLNYDPIRRQIIPHVSFVTKRQDETIRFHLHLHERGSPQINRHVNFRDYLIHHPEIARDYAKLKTQLAAQFGYDIYSYVSGKDKLVQEIDAKAKLWPGRKKEYLPPNTGIHAKYWPQEKLLQAIGANFNVYMTHFAQYSAEIELVRVPGFTLVHSGLANSSLNYVLDADFSSENAHQKIAEVTDYFTRKKSPFSWWISPLDQPEDLAAHLEHHGYKNTRNTFAMYLDLDAWDKPSPSQMKLDIVAATDEQTLKDFASVLACDGMAFQICFARIAAILTEDDPLEFYVGYINGTPVACASCCYFAQISGLYLLTTTPAERRKGYAKALQEYCLQRSKELGYHLSVVHTSKESRPYYQHLRYKECGSFNEYQK</sequence>
<dbReference type="Proteomes" id="UP000054600">
    <property type="component" value="Unassembled WGS sequence"/>
</dbReference>
<dbReference type="PROSITE" id="PS51186">
    <property type="entry name" value="GNAT"/>
    <property type="match status" value="1"/>
</dbReference>
<dbReference type="STRING" id="1122169.Lsha_2291"/>
<dbReference type="OrthoDB" id="9799092at2"/>
<evidence type="ECO:0000259" key="1">
    <source>
        <dbReference type="PROSITE" id="PS51186"/>
    </source>
</evidence>
<accession>A0A0W0YLG4</accession>
<reference evidence="2 3" key="1">
    <citation type="submission" date="2015-11" db="EMBL/GenBank/DDBJ databases">
        <title>Genomic analysis of 38 Legionella species identifies large and diverse effector repertoires.</title>
        <authorList>
            <person name="Burstein D."/>
            <person name="Amaro F."/>
            <person name="Zusman T."/>
            <person name="Lifshitz Z."/>
            <person name="Cohen O."/>
            <person name="Gilbert J.A."/>
            <person name="Pupko T."/>
            <person name="Shuman H.A."/>
            <person name="Segal G."/>
        </authorList>
    </citation>
    <scope>NUCLEOTIDE SEQUENCE [LARGE SCALE GENOMIC DNA]</scope>
    <source>
        <strain evidence="2 3">ATCC 49655</strain>
    </source>
</reference>
<name>A0A0W0YLG4_9GAMM</name>
<dbReference type="InterPro" id="IPR016181">
    <property type="entry name" value="Acyl_CoA_acyltransferase"/>
</dbReference>
<dbReference type="eggNOG" id="COG2320">
    <property type="taxonomic scope" value="Bacteria"/>
</dbReference>
<dbReference type="AlphaFoldDB" id="A0A0W0YLG4"/>
<evidence type="ECO:0000313" key="2">
    <source>
        <dbReference type="EMBL" id="KTD57738.1"/>
    </source>
</evidence>
<dbReference type="SUPFAM" id="SSF81301">
    <property type="entry name" value="Nucleotidyltransferase"/>
    <property type="match status" value="1"/>
</dbReference>
<evidence type="ECO:0000313" key="3">
    <source>
        <dbReference type="Proteomes" id="UP000054600"/>
    </source>
</evidence>
<protein>
    <submittedName>
        <fullName evidence="2">Glutamate rich protein GrpB</fullName>
    </submittedName>
</protein>
<proteinExistence type="predicted"/>
<organism evidence="2 3">
    <name type="scientific">Legionella shakespearei DSM 23087</name>
    <dbReference type="NCBI Taxonomy" id="1122169"/>
    <lineage>
        <taxon>Bacteria</taxon>
        <taxon>Pseudomonadati</taxon>
        <taxon>Pseudomonadota</taxon>
        <taxon>Gammaproteobacteria</taxon>
        <taxon>Legionellales</taxon>
        <taxon>Legionellaceae</taxon>
        <taxon>Legionella</taxon>
    </lineage>
</organism>
<comment type="caution">
    <text evidence="2">The sequence shown here is derived from an EMBL/GenBank/DDBJ whole genome shotgun (WGS) entry which is preliminary data.</text>
</comment>
<dbReference type="Pfam" id="PF00583">
    <property type="entry name" value="Acetyltransf_1"/>
    <property type="match status" value="1"/>
</dbReference>
<dbReference type="eggNOG" id="COG0456">
    <property type="taxonomic scope" value="Bacteria"/>
</dbReference>
<dbReference type="CDD" id="cd04301">
    <property type="entry name" value="NAT_SF"/>
    <property type="match status" value="1"/>
</dbReference>
<dbReference type="InterPro" id="IPR043519">
    <property type="entry name" value="NT_sf"/>
</dbReference>
<dbReference type="InterPro" id="IPR007344">
    <property type="entry name" value="GrpB/CoaE"/>
</dbReference>
<dbReference type="PANTHER" id="PTHR34822:SF1">
    <property type="entry name" value="GRPB FAMILY PROTEIN"/>
    <property type="match status" value="1"/>
</dbReference>
<dbReference type="SUPFAM" id="SSF55729">
    <property type="entry name" value="Acyl-CoA N-acyltransferases (Nat)"/>
    <property type="match status" value="1"/>
</dbReference>
<keyword evidence="3" id="KW-1185">Reference proteome</keyword>
<dbReference type="PATRIC" id="fig|1122169.6.peg.2638"/>
<dbReference type="GO" id="GO:0016747">
    <property type="term" value="F:acyltransferase activity, transferring groups other than amino-acyl groups"/>
    <property type="evidence" value="ECO:0007669"/>
    <property type="project" value="InterPro"/>
</dbReference>
<dbReference type="InterPro" id="IPR000182">
    <property type="entry name" value="GNAT_dom"/>
</dbReference>
<dbReference type="EMBL" id="LNYW01000065">
    <property type="protein sequence ID" value="KTD57738.1"/>
    <property type="molecule type" value="Genomic_DNA"/>
</dbReference>
<dbReference type="Pfam" id="PF04229">
    <property type="entry name" value="GrpB"/>
    <property type="match status" value="1"/>
</dbReference>